<dbReference type="GO" id="GO:0019867">
    <property type="term" value="C:outer membrane"/>
    <property type="evidence" value="ECO:0007669"/>
    <property type="project" value="InterPro"/>
</dbReference>
<dbReference type="SUPFAM" id="SSF56925">
    <property type="entry name" value="OMPA-like"/>
    <property type="match status" value="1"/>
</dbReference>
<gene>
    <name evidence="4" type="ORF">EZE20_16895</name>
</gene>
<dbReference type="Proteomes" id="UP000295706">
    <property type="component" value="Unassembled WGS sequence"/>
</dbReference>
<evidence type="ECO:0000256" key="2">
    <source>
        <dbReference type="SAM" id="SignalP"/>
    </source>
</evidence>
<dbReference type="InterPro" id="IPR027385">
    <property type="entry name" value="Beta-barrel_OMP"/>
</dbReference>
<comment type="caution">
    <text evidence="4">The sequence shown here is derived from an EMBL/GenBank/DDBJ whole genome shotgun (WGS) entry which is preliminary data.</text>
</comment>
<dbReference type="OrthoDB" id="948029at2"/>
<dbReference type="Pfam" id="PF13505">
    <property type="entry name" value="OMP_b-brl"/>
    <property type="match status" value="1"/>
</dbReference>
<dbReference type="InterPro" id="IPR011250">
    <property type="entry name" value="OMP/PagP_B-barrel"/>
</dbReference>
<proteinExistence type="predicted"/>
<evidence type="ECO:0000256" key="1">
    <source>
        <dbReference type="ARBA" id="ARBA00022729"/>
    </source>
</evidence>
<dbReference type="InterPro" id="IPR006315">
    <property type="entry name" value="OM_autotransptr_brl_dom"/>
</dbReference>
<dbReference type="EMBL" id="SMJU01000010">
    <property type="protein sequence ID" value="TDB63439.1"/>
    <property type="molecule type" value="Genomic_DNA"/>
</dbReference>
<sequence length="195" mass="22270">MKNYLILALFLMAGNTFAQSSTPTPWLNKGEIQVGVGFGTGFGDYSGTTVRTRPYIQYFIKDRWAVQLEGQYEVHGLDKQQEYLREDLKRPQYLGAGIATQYHFLKTNRFSLYGQAGYTYGRYRVYTYDFSSSSLPFPTRTITTDYGRFSLGAGVQYRLGDRWRIHALVERQAATELKFKGGATSVQVGVSFRIR</sequence>
<feature type="signal peptide" evidence="2">
    <location>
        <begin position="1"/>
        <end position="18"/>
    </location>
</feature>
<keyword evidence="5" id="KW-1185">Reference proteome</keyword>
<protein>
    <submittedName>
        <fullName evidence="4">Porin family protein</fullName>
    </submittedName>
</protein>
<dbReference type="AlphaFoldDB" id="A0A4R4KB89"/>
<accession>A0A4R4KB89</accession>
<evidence type="ECO:0000259" key="3">
    <source>
        <dbReference type="Pfam" id="PF13505"/>
    </source>
</evidence>
<dbReference type="NCBIfam" id="TIGR01414">
    <property type="entry name" value="autotrans_barl"/>
    <property type="match status" value="1"/>
</dbReference>
<evidence type="ECO:0000313" key="4">
    <source>
        <dbReference type="EMBL" id="TDB63439.1"/>
    </source>
</evidence>
<dbReference type="Gene3D" id="2.40.160.20">
    <property type="match status" value="1"/>
</dbReference>
<dbReference type="RefSeq" id="WP_132119807.1">
    <property type="nucleotide sequence ID" value="NZ_SMJU01000010.1"/>
</dbReference>
<name>A0A4R4KB89_9BACT</name>
<reference evidence="4 5" key="1">
    <citation type="submission" date="2019-02" db="EMBL/GenBank/DDBJ databases">
        <title>Arundinibacter roseus gen. nov., sp. nov., a new member of the family Cytophagaceae.</title>
        <authorList>
            <person name="Szuroczki S."/>
            <person name="Khayer B."/>
            <person name="Sproer C."/>
            <person name="Toumi M."/>
            <person name="Szabo A."/>
            <person name="Felfoldi T."/>
            <person name="Schumann P."/>
            <person name="Toth E."/>
        </authorList>
    </citation>
    <scope>NUCLEOTIDE SEQUENCE [LARGE SCALE GENOMIC DNA]</scope>
    <source>
        <strain evidence="4 5">DMA-k-7a</strain>
    </source>
</reference>
<feature type="chain" id="PRO_5020523185" evidence="2">
    <location>
        <begin position="19"/>
        <end position="195"/>
    </location>
</feature>
<evidence type="ECO:0000313" key="5">
    <source>
        <dbReference type="Proteomes" id="UP000295706"/>
    </source>
</evidence>
<feature type="domain" description="Outer membrane protein beta-barrel" evidence="3">
    <location>
        <begin position="6"/>
        <end position="192"/>
    </location>
</feature>
<organism evidence="4 5">
    <name type="scientific">Arundinibacter roseus</name>
    <dbReference type="NCBI Taxonomy" id="2070510"/>
    <lineage>
        <taxon>Bacteria</taxon>
        <taxon>Pseudomonadati</taxon>
        <taxon>Bacteroidota</taxon>
        <taxon>Cytophagia</taxon>
        <taxon>Cytophagales</taxon>
        <taxon>Spirosomataceae</taxon>
        <taxon>Arundinibacter</taxon>
    </lineage>
</organism>
<keyword evidence="1 2" id="KW-0732">Signal</keyword>